<dbReference type="Pfam" id="PF13785">
    <property type="entry name" value="DUF4178"/>
    <property type="match status" value="1"/>
</dbReference>
<accession>A0A0B5CRF7</accession>
<dbReference type="RefSeq" id="WP_040666155.1">
    <property type="nucleotide sequence ID" value="NZ_CP007726.1"/>
</dbReference>
<reference evidence="2 3" key="2">
    <citation type="journal article" date="2015" name="PLoS Genet.">
        <title>Common Cell Shape Evolution of Two Nasopharyngeal Pathogens.</title>
        <authorList>
            <person name="Veyrier F.J."/>
            <person name="Biais N."/>
            <person name="Morales P."/>
            <person name="Belkacem N."/>
            <person name="Guilhen C."/>
            <person name="Ranjeva S."/>
            <person name="Sismeiro O."/>
            <person name="Pehau-Arnaudet G."/>
            <person name="Rocha E.P."/>
            <person name="Werts C."/>
            <person name="Taha M.K."/>
            <person name="Boneca I.G."/>
        </authorList>
    </citation>
    <scope>NUCLEOTIDE SEQUENCE [LARGE SCALE GENOMIC DNA]</scope>
    <source>
        <strain evidence="2 3">ATCC 29315</strain>
    </source>
</reference>
<keyword evidence="3" id="KW-1185">Reference proteome</keyword>
<dbReference type="KEGG" id="nel:NELON_10135"/>
<sequence>MSEPFFHTDCPSCGAPVHAHSPTSVTLVCGYCNSMLVRQDGGIIDKGRDSALLEDFSPLQIGTRGRYGTAAFNIIGRLQMHYDAGVWNEWHILFDEGGTGWLSESGDIYSLTRPQTESALQLPPFDDIRAGFSTLDYNGKRFMAADVRRVTMKHVAAQGELPFEFNRDIESRTADWRCENLFLTTDYGDDPPSLYAGNTVKLDDLQLENLRTEDQITAGAGRLKGTRQSENCPNCGSPVHWVDGLANNILCPSCGSDLEAVGGTIELIEADAMRAAQQKALTLPVGSKGKLRGRNYIVIGAVHKEELEAQTAFDLMYAFKRPTGIVPEGHWREYLLYHPTSGSFLWLIESDNGWEIAQTLHDWPRLDRHGQPQGGDKLYDYGSRVGYAAGAFYWHVRHRDLTFHSDYKSGKGKIGSELSVNEIAWSRSEPASKREIAEAFGLPTAAMNTLSGDDRQTPSGIVWITLALLCVLNLPAFFYGDGEWTATTVGIAGFYLYNFGMASEDGAVPSLSRFLTVSLIVVSLATGLNYMFSNTDSSGYSGYNSSGGYYGGGFSGGHK</sequence>
<organism evidence="2 3">
    <name type="scientific">Neisseria elongata subsp. glycolytica ATCC 29315</name>
    <dbReference type="NCBI Taxonomy" id="546263"/>
    <lineage>
        <taxon>Bacteria</taxon>
        <taxon>Pseudomonadati</taxon>
        <taxon>Pseudomonadota</taxon>
        <taxon>Betaproteobacteria</taxon>
        <taxon>Neisseriales</taxon>
        <taxon>Neisseriaceae</taxon>
        <taxon>Neisseria</taxon>
    </lineage>
</organism>
<dbReference type="HOGENOM" id="CLU_029780_0_0_4"/>
<dbReference type="EMBL" id="CP007726">
    <property type="protein sequence ID" value="AJE19230.1"/>
    <property type="molecule type" value="Genomic_DNA"/>
</dbReference>
<dbReference type="PATRIC" id="fig|546263.7.peg.2174"/>
<dbReference type="Proteomes" id="UP000031392">
    <property type="component" value="Chromosome"/>
</dbReference>
<dbReference type="AlphaFoldDB" id="A0A0B5CRF7"/>
<reference evidence="3" key="1">
    <citation type="submission" date="2014-05" db="EMBL/GenBank/DDBJ databases">
        <title>Complete Genome sequence of Neisseria elongata subsp. glycolytica.</title>
        <authorList>
            <person name="Veyrier F.J."/>
            <person name="Taha M.-K."/>
        </authorList>
    </citation>
    <scope>NUCLEOTIDE SEQUENCE [LARGE SCALE GENOMIC DNA]</scope>
    <source>
        <strain evidence="3">ATCC 29315</strain>
    </source>
</reference>
<gene>
    <name evidence="2" type="ORF">NELON_10135</name>
</gene>
<proteinExistence type="predicted"/>
<protein>
    <recommendedName>
        <fullName evidence="1">DUF4178 domain-containing protein</fullName>
    </recommendedName>
</protein>
<evidence type="ECO:0000313" key="3">
    <source>
        <dbReference type="Proteomes" id="UP000031392"/>
    </source>
</evidence>
<evidence type="ECO:0000313" key="2">
    <source>
        <dbReference type="EMBL" id="AJE19230.1"/>
    </source>
</evidence>
<name>A0A0B5CRF7_NEIEG</name>
<dbReference type="InterPro" id="IPR025235">
    <property type="entry name" value="DUF4178"/>
</dbReference>
<evidence type="ECO:0000259" key="1">
    <source>
        <dbReference type="Pfam" id="PF13785"/>
    </source>
</evidence>
<feature type="domain" description="DUF4178" evidence="1">
    <location>
        <begin position="60"/>
        <end position="199"/>
    </location>
</feature>